<evidence type="ECO:0000256" key="9">
    <source>
        <dbReference type="ARBA" id="ARBA00025772"/>
    </source>
</evidence>
<evidence type="ECO:0000256" key="8">
    <source>
        <dbReference type="ARBA" id="ARBA00023136"/>
    </source>
</evidence>
<comment type="caution">
    <text evidence="13">The sequence shown here is derived from an EMBL/GenBank/DDBJ whole genome shotgun (WGS) entry which is preliminary data.</text>
</comment>
<dbReference type="InterPro" id="IPR012902">
    <property type="entry name" value="N_methyl_site"/>
</dbReference>
<proteinExistence type="inferred from homology"/>
<keyword evidence="8 11" id="KW-0472">Membrane</keyword>
<evidence type="ECO:0000256" key="11">
    <source>
        <dbReference type="SAM" id="Phobius"/>
    </source>
</evidence>
<dbReference type="Pfam" id="PF12019">
    <property type="entry name" value="GspH"/>
    <property type="match status" value="1"/>
</dbReference>
<dbReference type="Gene3D" id="3.55.40.10">
    <property type="entry name" value="minor pseudopilin epsh domain"/>
    <property type="match status" value="1"/>
</dbReference>
<evidence type="ECO:0000256" key="4">
    <source>
        <dbReference type="ARBA" id="ARBA00022481"/>
    </source>
</evidence>
<reference evidence="13" key="1">
    <citation type="journal article" date="2020" name="mSystems">
        <title>Genome- and Community-Level Interaction Insights into Carbon Utilization and Element Cycling Functions of Hydrothermarchaeota in Hydrothermal Sediment.</title>
        <authorList>
            <person name="Zhou Z."/>
            <person name="Liu Y."/>
            <person name="Xu W."/>
            <person name="Pan J."/>
            <person name="Luo Z.H."/>
            <person name="Li M."/>
        </authorList>
    </citation>
    <scope>NUCLEOTIDE SEQUENCE [LARGE SCALE GENOMIC DNA]</scope>
    <source>
        <strain evidence="13">SpSt-477</strain>
    </source>
</reference>
<organism evidence="13">
    <name type="scientific">Desulfatirhabdium butyrativorans</name>
    <dbReference type="NCBI Taxonomy" id="340467"/>
    <lineage>
        <taxon>Bacteria</taxon>
        <taxon>Pseudomonadati</taxon>
        <taxon>Thermodesulfobacteriota</taxon>
        <taxon>Desulfobacteria</taxon>
        <taxon>Desulfobacterales</taxon>
        <taxon>Desulfatirhabdiaceae</taxon>
        <taxon>Desulfatirhabdium</taxon>
    </lineage>
</organism>
<sequence length="176" mass="19834">MMKTGTHRDGWFYPKVFRRCVPSTAQERKGFTMMELMVAVVIVSVMVLLAIPNFVTFIANMRLKGAADDLYFTLQQTRANAIRSGGKWMIQFTSTSYRIYDCRDNACNDDNDILMKENPFSKYAGISFTDTFSNHRTEFLSDGMASQSGSTKISNNKGRERTIAVQTSGNIRTSSS</sequence>
<comment type="similarity">
    <text evidence="9">Belongs to the GSP H family.</text>
</comment>
<evidence type="ECO:0000256" key="1">
    <source>
        <dbReference type="ARBA" id="ARBA00004377"/>
    </source>
</evidence>
<dbReference type="GO" id="GO:0015628">
    <property type="term" value="P:protein secretion by the type II secretion system"/>
    <property type="evidence" value="ECO:0007669"/>
    <property type="project" value="InterPro"/>
</dbReference>
<evidence type="ECO:0000256" key="3">
    <source>
        <dbReference type="ARBA" id="ARBA00022475"/>
    </source>
</evidence>
<evidence type="ECO:0000256" key="6">
    <source>
        <dbReference type="ARBA" id="ARBA00022692"/>
    </source>
</evidence>
<gene>
    <name evidence="13" type="ORF">ENS29_09345</name>
</gene>
<keyword evidence="4" id="KW-0488">Methylation</keyword>
<dbReference type="InterPro" id="IPR045584">
    <property type="entry name" value="Pilin-like"/>
</dbReference>
<name>A0A7C4MR58_9BACT</name>
<dbReference type="EMBL" id="DSUH01000220">
    <property type="protein sequence ID" value="HGU33045.1"/>
    <property type="molecule type" value="Genomic_DNA"/>
</dbReference>
<dbReference type="InterPro" id="IPR022346">
    <property type="entry name" value="T2SS_GspH"/>
</dbReference>
<keyword evidence="7 11" id="KW-1133">Transmembrane helix</keyword>
<evidence type="ECO:0000256" key="5">
    <source>
        <dbReference type="ARBA" id="ARBA00022519"/>
    </source>
</evidence>
<evidence type="ECO:0000256" key="7">
    <source>
        <dbReference type="ARBA" id="ARBA00022989"/>
    </source>
</evidence>
<evidence type="ECO:0000313" key="13">
    <source>
        <dbReference type="EMBL" id="HGU33045.1"/>
    </source>
</evidence>
<evidence type="ECO:0000256" key="2">
    <source>
        <dbReference type="ARBA" id="ARBA00021549"/>
    </source>
</evidence>
<dbReference type="GO" id="GO:0005886">
    <property type="term" value="C:plasma membrane"/>
    <property type="evidence" value="ECO:0007669"/>
    <property type="project" value="UniProtKB-SubCell"/>
</dbReference>
<protein>
    <recommendedName>
        <fullName evidence="2">Type II secretion system protein H</fullName>
    </recommendedName>
    <alternativeName>
        <fullName evidence="10">General secretion pathway protein H</fullName>
    </alternativeName>
</protein>
<feature type="domain" description="General secretion pathway GspH" evidence="12">
    <location>
        <begin position="66"/>
        <end position="169"/>
    </location>
</feature>
<dbReference type="Pfam" id="PF07963">
    <property type="entry name" value="N_methyl"/>
    <property type="match status" value="1"/>
</dbReference>
<dbReference type="GO" id="GO:0015627">
    <property type="term" value="C:type II protein secretion system complex"/>
    <property type="evidence" value="ECO:0007669"/>
    <property type="project" value="InterPro"/>
</dbReference>
<feature type="transmembrane region" description="Helical" evidence="11">
    <location>
        <begin position="36"/>
        <end position="55"/>
    </location>
</feature>
<evidence type="ECO:0000256" key="10">
    <source>
        <dbReference type="ARBA" id="ARBA00030775"/>
    </source>
</evidence>
<dbReference type="NCBIfam" id="TIGR02532">
    <property type="entry name" value="IV_pilin_GFxxxE"/>
    <property type="match status" value="1"/>
</dbReference>
<keyword evidence="6 11" id="KW-0812">Transmembrane</keyword>
<accession>A0A7C4MR58</accession>
<dbReference type="SUPFAM" id="SSF54523">
    <property type="entry name" value="Pili subunits"/>
    <property type="match status" value="1"/>
</dbReference>
<keyword evidence="3" id="KW-1003">Cell membrane</keyword>
<comment type="subcellular location">
    <subcellularLocation>
        <location evidence="1">Cell inner membrane</location>
        <topology evidence="1">Single-pass membrane protein</topology>
    </subcellularLocation>
</comment>
<keyword evidence="5" id="KW-0997">Cell inner membrane</keyword>
<dbReference type="AlphaFoldDB" id="A0A7C4MR58"/>
<evidence type="ECO:0000259" key="12">
    <source>
        <dbReference type="Pfam" id="PF12019"/>
    </source>
</evidence>